<keyword evidence="11" id="KW-0739">Sodium transport</keyword>
<dbReference type="InterPro" id="IPR038377">
    <property type="entry name" value="Na/Glc_symporter_sf"/>
</dbReference>
<feature type="transmembrane region" description="Helical" evidence="14">
    <location>
        <begin position="461"/>
        <end position="479"/>
    </location>
</feature>
<dbReference type="InterPro" id="IPR050277">
    <property type="entry name" value="Sodium:Solute_Symporter"/>
</dbReference>
<feature type="transmembrane region" description="Helical" evidence="14">
    <location>
        <begin position="127"/>
        <end position="151"/>
    </location>
</feature>
<feature type="transmembrane region" description="Helical" evidence="14">
    <location>
        <begin position="261"/>
        <end position="282"/>
    </location>
</feature>
<organism evidence="15 16">
    <name type="scientific">Rheinheimera tilapiae</name>
    <dbReference type="NCBI Taxonomy" id="875043"/>
    <lineage>
        <taxon>Bacteria</taxon>
        <taxon>Pseudomonadati</taxon>
        <taxon>Pseudomonadota</taxon>
        <taxon>Gammaproteobacteria</taxon>
        <taxon>Chromatiales</taxon>
        <taxon>Chromatiaceae</taxon>
        <taxon>Rheinheimera</taxon>
    </lineage>
</organism>
<evidence type="ECO:0000256" key="10">
    <source>
        <dbReference type="ARBA" id="ARBA00023136"/>
    </source>
</evidence>
<feature type="transmembrane region" description="Helical" evidence="14">
    <location>
        <begin position="551"/>
        <end position="573"/>
    </location>
</feature>
<evidence type="ECO:0000256" key="2">
    <source>
        <dbReference type="ARBA" id="ARBA00006434"/>
    </source>
</evidence>
<dbReference type="PANTHER" id="PTHR48086">
    <property type="entry name" value="SODIUM/PROLINE SYMPORTER-RELATED"/>
    <property type="match status" value="1"/>
</dbReference>
<feature type="transmembrane region" description="Helical" evidence="14">
    <location>
        <begin position="303"/>
        <end position="329"/>
    </location>
</feature>
<gene>
    <name evidence="15" type="ORF">ACFFJP_03705</name>
</gene>
<evidence type="ECO:0000256" key="7">
    <source>
        <dbReference type="ARBA" id="ARBA00022989"/>
    </source>
</evidence>
<dbReference type="Pfam" id="PF00474">
    <property type="entry name" value="SSF"/>
    <property type="match status" value="1"/>
</dbReference>
<feature type="transmembrane region" description="Helical" evidence="14">
    <location>
        <begin position="199"/>
        <end position="217"/>
    </location>
</feature>
<accession>A0ABV6B951</accession>
<evidence type="ECO:0000256" key="9">
    <source>
        <dbReference type="ARBA" id="ARBA00023065"/>
    </source>
</evidence>
<name>A0ABV6B951_9GAMM</name>
<dbReference type="CDD" id="cd11477">
    <property type="entry name" value="SLC5sbd_u1"/>
    <property type="match status" value="1"/>
</dbReference>
<keyword evidence="7 14" id="KW-1133">Transmembrane helix</keyword>
<evidence type="ECO:0000256" key="4">
    <source>
        <dbReference type="ARBA" id="ARBA00022475"/>
    </source>
</evidence>
<keyword evidence="10 14" id="KW-0472">Membrane</keyword>
<comment type="subcellular location">
    <subcellularLocation>
        <location evidence="1">Cell membrane</location>
        <topology evidence="1">Multi-pass membrane protein</topology>
    </subcellularLocation>
</comment>
<keyword evidence="8" id="KW-0915">Sodium</keyword>
<comment type="caution">
    <text evidence="15">The sequence shown here is derived from an EMBL/GenBank/DDBJ whole genome shotgun (WGS) entry which is preliminary data.</text>
</comment>
<evidence type="ECO:0000256" key="5">
    <source>
        <dbReference type="ARBA" id="ARBA00022692"/>
    </source>
</evidence>
<keyword evidence="6" id="KW-0769">Symport</keyword>
<feature type="transmembrane region" description="Helical" evidence="14">
    <location>
        <begin position="52"/>
        <end position="81"/>
    </location>
</feature>
<dbReference type="PANTHER" id="PTHR48086:SF3">
    <property type="entry name" value="SODIUM_PROLINE SYMPORTER"/>
    <property type="match status" value="1"/>
</dbReference>
<feature type="transmembrane region" description="Helical" evidence="14">
    <location>
        <begin position="361"/>
        <end position="385"/>
    </location>
</feature>
<feature type="transmembrane region" description="Helical" evidence="14">
    <location>
        <begin position="431"/>
        <end position="449"/>
    </location>
</feature>
<dbReference type="RefSeq" id="WP_377240651.1">
    <property type="nucleotide sequence ID" value="NZ_JBHLXP010000001.1"/>
</dbReference>
<dbReference type="Proteomes" id="UP001589813">
    <property type="component" value="Unassembled WGS sequence"/>
</dbReference>
<reference evidence="15 16" key="1">
    <citation type="submission" date="2024-09" db="EMBL/GenBank/DDBJ databases">
        <authorList>
            <person name="Sun Q."/>
            <person name="Mori K."/>
        </authorList>
    </citation>
    <scope>NUCLEOTIDE SEQUENCE [LARGE SCALE GENOMIC DNA]</scope>
    <source>
        <strain evidence="15 16">KCTC 23315</strain>
    </source>
</reference>
<comment type="similarity">
    <text evidence="2 13">Belongs to the sodium:solute symporter (SSF) (TC 2.A.21) family.</text>
</comment>
<keyword evidence="5 14" id="KW-0812">Transmembrane</keyword>
<evidence type="ECO:0000256" key="6">
    <source>
        <dbReference type="ARBA" id="ARBA00022847"/>
    </source>
</evidence>
<dbReference type="InterPro" id="IPR001734">
    <property type="entry name" value="Na/solute_symporter"/>
</dbReference>
<evidence type="ECO:0000256" key="3">
    <source>
        <dbReference type="ARBA" id="ARBA00022448"/>
    </source>
</evidence>
<feature type="transmembrane region" description="Helical" evidence="14">
    <location>
        <begin position="87"/>
        <end position="106"/>
    </location>
</feature>
<feature type="transmembrane region" description="Helical" evidence="14">
    <location>
        <begin position="171"/>
        <end position="192"/>
    </location>
</feature>
<keyword evidence="16" id="KW-1185">Reference proteome</keyword>
<keyword evidence="4" id="KW-1003">Cell membrane</keyword>
<evidence type="ECO:0000256" key="1">
    <source>
        <dbReference type="ARBA" id="ARBA00004651"/>
    </source>
</evidence>
<feature type="transmembrane region" description="Helical" evidence="14">
    <location>
        <begin position="579"/>
        <end position="598"/>
    </location>
</feature>
<evidence type="ECO:0000256" key="14">
    <source>
        <dbReference type="SAM" id="Phobius"/>
    </source>
</evidence>
<dbReference type="PROSITE" id="PS50283">
    <property type="entry name" value="NA_SOLUT_SYMP_3"/>
    <property type="match status" value="1"/>
</dbReference>
<keyword evidence="9" id="KW-0406">Ion transport</keyword>
<feature type="transmembrane region" description="Helical" evidence="14">
    <location>
        <begin position="12"/>
        <end position="32"/>
    </location>
</feature>
<dbReference type="Gene3D" id="1.20.1730.10">
    <property type="entry name" value="Sodium/glucose cotransporter"/>
    <property type="match status" value="1"/>
</dbReference>
<dbReference type="EMBL" id="JBHLXP010000001">
    <property type="protein sequence ID" value="MFC0047396.1"/>
    <property type="molecule type" value="Genomic_DNA"/>
</dbReference>
<proteinExistence type="inferred from homology"/>
<evidence type="ECO:0000313" key="15">
    <source>
        <dbReference type="EMBL" id="MFC0047396.1"/>
    </source>
</evidence>
<evidence type="ECO:0000256" key="8">
    <source>
        <dbReference type="ARBA" id="ARBA00023053"/>
    </source>
</evidence>
<sequence length="603" mass="66266">MDNGQTAMQLGWLDGGVIVAYLLGTLWLGLWVSRRAGANLQEYFLAGKTMPWWLLGISNASGMFDIAGTMWLVTVCFLYGLKSAWLPWVWPIFNQVFLMVYLSAWLRRSNALTGADWLKSRFGDGPGSLWCQGVVVLFAVVSAVGFVAYGFQGIGKFAAVFLPWDLSSDTYALIIFALTTLYVIKGGMYGVVMTELLQFILMTLAAVAVGIIAMQQVSPEQLAAVIPAGWDSLWFGWNLDLDWSAQLPAAAAQIEKDGMQLFGIMIMLMLCKGVLFSMAGPVPNYDMQRILAAKSPSEAAKMSAVVSLVMFIPRYLMVAGFAVLALVYLRPEIAAAGSNFDFERLLPVAIERFVPAGLAGLLIAGLLAAFMSTFSASLNAAPVYLVHDVYRKFINPNRSEQFYVSLSRYVAVALVVVGTLLGLMLNSINDIMQWIFGALFGGYAAANLLKWHWWRFNSWGYAAGMLTGLIASLALPLLYPELPPLQAFPYLLVAGLVGSVAGTLLTKPEPDAVLCQFYKQVRPWGVWGPIAAKVQAADPGFVPDQTPGRDALNILVGMAWQLCLVVWPICLVIRQWSGFWAATALFALTSLWLYRFWYKTLKD</sequence>
<protein>
    <submittedName>
        <fullName evidence="15">Sodium:solute symporter family protein</fullName>
    </submittedName>
</protein>
<evidence type="ECO:0000313" key="16">
    <source>
        <dbReference type="Proteomes" id="UP001589813"/>
    </source>
</evidence>
<keyword evidence="3" id="KW-0813">Transport</keyword>
<evidence type="ECO:0000256" key="12">
    <source>
        <dbReference type="ARBA" id="ARBA00033708"/>
    </source>
</evidence>
<feature type="transmembrane region" description="Helical" evidence="14">
    <location>
        <begin position="485"/>
        <end position="505"/>
    </location>
</feature>
<evidence type="ECO:0000256" key="11">
    <source>
        <dbReference type="ARBA" id="ARBA00023201"/>
    </source>
</evidence>
<comment type="catalytic activity">
    <reaction evidence="12">
        <text>L-proline(in) + Na(+)(in) = L-proline(out) + Na(+)(out)</text>
        <dbReference type="Rhea" id="RHEA:28967"/>
        <dbReference type="ChEBI" id="CHEBI:29101"/>
        <dbReference type="ChEBI" id="CHEBI:60039"/>
    </reaction>
</comment>
<feature type="transmembrane region" description="Helical" evidence="14">
    <location>
        <begin position="406"/>
        <end position="425"/>
    </location>
</feature>
<evidence type="ECO:0000256" key="13">
    <source>
        <dbReference type="RuleBase" id="RU362091"/>
    </source>
</evidence>